<dbReference type="PANTHER" id="PTHR38797:SF4">
    <property type="entry name" value="NUCLEAR PORE COMPLEX PROTEIN NUP85"/>
    <property type="match status" value="1"/>
</dbReference>
<proteinExistence type="predicted"/>
<organism evidence="1 2">
    <name type="scientific">Didymella exigua CBS 183.55</name>
    <dbReference type="NCBI Taxonomy" id="1150837"/>
    <lineage>
        <taxon>Eukaryota</taxon>
        <taxon>Fungi</taxon>
        <taxon>Dikarya</taxon>
        <taxon>Ascomycota</taxon>
        <taxon>Pezizomycotina</taxon>
        <taxon>Dothideomycetes</taxon>
        <taxon>Pleosporomycetidae</taxon>
        <taxon>Pleosporales</taxon>
        <taxon>Pleosporineae</taxon>
        <taxon>Didymellaceae</taxon>
        <taxon>Didymella</taxon>
    </lineage>
</organism>
<evidence type="ECO:0000313" key="1">
    <source>
        <dbReference type="EMBL" id="KAF1925062.1"/>
    </source>
</evidence>
<dbReference type="PANTHER" id="PTHR38797">
    <property type="entry name" value="NUCLEAR PORE COMPLEX PROTEIN NUP85-RELATED"/>
    <property type="match status" value="1"/>
</dbReference>
<dbReference type="InterPro" id="IPR053204">
    <property type="entry name" value="Oxopyrrolidines_Biosynth-assoc"/>
</dbReference>
<dbReference type="OrthoDB" id="3350591at2759"/>
<gene>
    <name evidence="1" type="ORF">M421DRAFT_424089</name>
</gene>
<accession>A0A6A5RBN8</accession>
<dbReference type="Pfam" id="PF12311">
    <property type="entry name" value="DUF3632"/>
    <property type="match status" value="1"/>
</dbReference>
<protein>
    <submittedName>
        <fullName evidence="1">Uncharacterized protein</fullName>
    </submittedName>
</protein>
<name>A0A6A5RBN8_9PLEO</name>
<dbReference type="RefSeq" id="XP_033445314.1">
    <property type="nucleotide sequence ID" value="XM_033593648.1"/>
</dbReference>
<dbReference type="AlphaFoldDB" id="A0A6A5RBN8"/>
<dbReference type="InterPro" id="IPR022085">
    <property type="entry name" value="OpdG"/>
</dbReference>
<sequence>MGSPTLAARGGGIHRGSSRGGIALERSHHILRPSSSTTSQAIESDLPASSAAKLLVQPAIIAFNAAHPNDGEGILWDIWNSVVDDVSQTPTQDLSRVVEVLAAVADLTEPASFEIWGDRTTWKQLPLLGPVIRERWDDEQQSQAVKINTFAARLTAAGVLDLSLYAIWTLRSVLEDSEPGQVCNENKDEHCKAAAAWFIYAGDVLYTLCREEKQYDGRAARQGKNVIGESWNGYNEQRWRLWVERLEKIQDDVACTETKAVLEEALNSIKQVGPV</sequence>
<dbReference type="Proteomes" id="UP000800082">
    <property type="component" value="Unassembled WGS sequence"/>
</dbReference>
<dbReference type="GeneID" id="54351316"/>
<evidence type="ECO:0000313" key="2">
    <source>
        <dbReference type="Proteomes" id="UP000800082"/>
    </source>
</evidence>
<keyword evidence="2" id="KW-1185">Reference proteome</keyword>
<dbReference type="EMBL" id="ML978987">
    <property type="protein sequence ID" value="KAF1925062.1"/>
    <property type="molecule type" value="Genomic_DNA"/>
</dbReference>
<reference evidence="1" key="1">
    <citation type="journal article" date="2020" name="Stud. Mycol.">
        <title>101 Dothideomycetes genomes: a test case for predicting lifestyles and emergence of pathogens.</title>
        <authorList>
            <person name="Haridas S."/>
            <person name="Albert R."/>
            <person name="Binder M."/>
            <person name="Bloem J."/>
            <person name="Labutti K."/>
            <person name="Salamov A."/>
            <person name="Andreopoulos B."/>
            <person name="Baker S."/>
            <person name="Barry K."/>
            <person name="Bills G."/>
            <person name="Bluhm B."/>
            <person name="Cannon C."/>
            <person name="Castanera R."/>
            <person name="Culley D."/>
            <person name="Daum C."/>
            <person name="Ezra D."/>
            <person name="Gonzalez J."/>
            <person name="Henrissat B."/>
            <person name="Kuo A."/>
            <person name="Liang C."/>
            <person name="Lipzen A."/>
            <person name="Lutzoni F."/>
            <person name="Magnuson J."/>
            <person name="Mondo S."/>
            <person name="Nolan M."/>
            <person name="Ohm R."/>
            <person name="Pangilinan J."/>
            <person name="Park H.-J."/>
            <person name="Ramirez L."/>
            <person name="Alfaro M."/>
            <person name="Sun H."/>
            <person name="Tritt A."/>
            <person name="Yoshinaga Y."/>
            <person name="Zwiers L.-H."/>
            <person name="Turgeon B."/>
            <person name="Goodwin S."/>
            <person name="Spatafora J."/>
            <person name="Crous P."/>
            <person name="Grigoriev I."/>
        </authorList>
    </citation>
    <scope>NUCLEOTIDE SEQUENCE</scope>
    <source>
        <strain evidence="1">CBS 183.55</strain>
    </source>
</reference>